<reference evidence="1 2" key="1">
    <citation type="submission" date="2017-12" db="EMBL/GenBank/DDBJ databases">
        <title>Comparative genomics of Botrytis spp.</title>
        <authorList>
            <person name="Valero-Jimenez C.A."/>
            <person name="Tapia P."/>
            <person name="Veloso J."/>
            <person name="Silva-Moreno E."/>
            <person name="Staats M."/>
            <person name="Valdes J.H."/>
            <person name="Van Kan J.A.L."/>
        </authorList>
    </citation>
    <scope>NUCLEOTIDE SEQUENCE [LARGE SCALE GENOMIC DNA]</scope>
    <source>
        <strain evidence="1 2">MUCL2120</strain>
    </source>
</reference>
<name>A0A4Z1IKD6_9HELO</name>
<dbReference type="EMBL" id="PQXJ01000158">
    <property type="protein sequence ID" value="TGO59690.1"/>
    <property type="molecule type" value="Genomic_DNA"/>
</dbReference>
<evidence type="ECO:0000313" key="2">
    <source>
        <dbReference type="Proteomes" id="UP000297452"/>
    </source>
</evidence>
<dbReference type="OrthoDB" id="10332171at2759"/>
<dbReference type="AlphaFoldDB" id="A0A4Z1IKD6"/>
<keyword evidence="2" id="KW-1185">Reference proteome</keyword>
<dbReference type="Proteomes" id="UP000297452">
    <property type="component" value="Unassembled WGS sequence"/>
</dbReference>
<organism evidence="1 2">
    <name type="scientific">Botryotinia narcissicola</name>
    <dbReference type="NCBI Taxonomy" id="278944"/>
    <lineage>
        <taxon>Eukaryota</taxon>
        <taxon>Fungi</taxon>
        <taxon>Dikarya</taxon>
        <taxon>Ascomycota</taxon>
        <taxon>Pezizomycotina</taxon>
        <taxon>Leotiomycetes</taxon>
        <taxon>Helotiales</taxon>
        <taxon>Sclerotiniaceae</taxon>
        <taxon>Botryotinia</taxon>
    </lineage>
</organism>
<proteinExistence type="predicted"/>
<gene>
    <name evidence="1" type="ORF">BOTNAR_0158g00150</name>
</gene>
<accession>A0A4Z1IKD6</accession>
<evidence type="ECO:0000313" key="1">
    <source>
        <dbReference type="EMBL" id="TGO59690.1"/>
    </source>
</evidence>
<comment type="caution">
    <text evidence="1">The sequence shown here is derived from an EMBL/GenBank/DDBJ whole genome shotgun (WGS) entry which is preliminary data.</text>
</comment>
<protein>
    <submittedName>
        <fullName evidence="1">Uncharacterized protein</fullName>
    </submittedName>
</protein>
<sequence>MFHTCEMQIRGTNMTRKVESPSRGSWYVLHSRNYGATQRMQRLYTCVAVSPGIEMESLARHHELTKYRYNFNKHYDSKSKFDWVHRNLGYEPSAQLLRGPGGNAQQICSAHSELAQSCLSLAFPITQTSLRNLRRNTPLLHAIETQGGDIN</sequence>